<accession>A0A7S3PSI3</accession>
<protein>
    <submittedName>
        <fullName evidence="2">Uncharacterized protein</fullName>
    </submittedName>
</protein>
<feature type="region of interest" description="Disordered" evidence="1">
    <location>
        <begin position="1"/>
        <end position="48"/>
    </location>
</feature>
<evidence type="ECO:0000313" key="2">
    <source>
        <dbReference type="EMBL" id="CAE0448969.1"/>
    </source>
</evidence>
<gene>
    <name evidence="2" type="ORF">ASTO00021_LOCUS18938</name>
</gene>
<reference evidence="2" key="1">
    <citation type="submission" date="2021-01" db="EMBL/GenBank/DDBJ databases">
        <authorList>
            <person name="Corre E."/>
            <person name="Pelletier E."/>
            <person name="Niang G."/>
            <person name="Scheremetjew M."/>
            <person name="Finn R."/>
            <person name="Kale V."/>
            <person name="Holt S."/>
            <person name="Cochrane G."/>
            <person name="Meng A."/>
            <person name="Brown T."/>
            <person name="Cohen L."/>
        </authorList>
    </citation>
    <scope>NUCLEOTIDE SEQUENCE</scope>
    <source>
        <strain evidence="2">GSBS06</strain>
    </source>
</reference>
<proteinExistence type="predicted"/>
<feature type="compositionally biased region" description="Basic and acidic residues" evidence="1">
    <location>
        <begin position="85"/>
        <end position="103"/>
    </location>
</feature>
<name>A0A7S3PSI3_9STRA</name>
<feature type="region of interest" description="Disordered" evidence="1">
    <location>
        <begin position="71"/>
        <end position="103"/>
    </location>
</feature>
<dbReference type="EMBL" id="HBIN01026638">
    <property type="protein sequence ID" value="CAE0448969.1"/>
    <property type="molecule type" value="Transcribed_RNA"/>
</dbReference>
<sequence>MEEKNKQLSIEHSMGGSRHEPGTVSPSRAPEGLDLPQPVPLGPRSSSRGFGYITSLASSWRTRLSLSSILTTTLPSAPKPRFPSRPKDYKSYDKGMDKRNRKL</sequence>
<evidence type="ECO:0000256" key="1">
    <source>
        <dbReference type="SAM" id="MobiDB-lite"/>
    </source>
</evidence>
<organism evidence="2">
    <name type="scientific">Aplanochytrium stocchinoi</name>
    <dbReference type="NCBI Taxonomy" id="215587"/>
    <lineage>
        <taxon>Eukaryota</taxon>
        <taxon>Sar</taxon>
        <taxon>Stramenopiles</taxon>
        <taxon>Bigyra</taxon>
        <taxon>Labyrinthulomycetes</taxon>
        <taxon>Thraustochytrida</taxon>
        <taxon>Thraustochytriidae</taxon>
        <taxon>Aplanochytrium</taxon>
    </lineage>
</organism>
<dbReference type="AlphaFoldDB" id="A0A7S3PSI3"/>